<dbReference type="InterPro" id="IPR006439">
    <property type="entry name" value="HAD-SF_hydro_IA"/>
</dbReference>
<feature type="domain" description="Glucose-methanol-choline oxidoreductase N-terminal" evidence="9">
    <location>
        <begin position="900"/>
        <end position="914"/>
    </location>
</feature>
<dbReference type="PROSITE" id="PS00623">
    <property type="entry name" value="GMC_OXRED_1"/>
    <property type="match status" value="1"/>
</dbReference>
<comment type="catalytic activity">
    <reaction evidence="7">
        <text>choline + A = betaine aldehyde + AH2</text>
        <dbReference type="Rhea" id="RHEA:17433"/>
        <dbReference type="ChEBI" id="CHEBI:13193"/>
        <dbReference type="ChEBI" id="CHEBI:15354"/>
        <dbReference type="ChEBI" id="CHEBI:15710"/>
        <dbReference type="ChEBI" id="CHEBI:17499"/>
        <dbReference type="EC" id="1.1.99.1"/>
    </reaction>
</comment>
<dbReference type="GO" id="GO:0005743">
    <property type="term" value="C:mitochondrial inner membrane"/>
    <property type="evidence" value="ECO:0007669"/>
    <property type="project" value="TreeGrafter"/>
</dbReference>
<dbReference type="Proteomes" id="UP000005408">
    <property type="component" value="Unassembled WGS sequence"/>
</dbReference>
<keyword evidence="3 6" id="KW-0285">Flavoprotein</keyword>
<dbReference type="InterPro" id="IPR012132">
    <property type="entry name" value="GMC_OxRdtase"/>
</dbReference>
<protein>
    <recommendedName>
        <fullName evidence="7">Choline dehydrogenase</fullName>
        <ecNumber evidence="7">1.1.99.1</ecNumber>
    </recommendedName>
</protein>
<dbReference type="Pfam" id="PF00732">
    <property type="entry name" value="GMC_oxred_N"/>
    <property type="match status" value="1"/>
</dbReference>
<keyword evidence="11" id="KW-1185">Reference proteome</keyword>
<dbReference type="Pfam" id="PF00702">
    <property type="entry name" value="Hydrolase"/>
    <property type="match status" value="2"/>
</dbReference>
<dbReference type="PANTHER" id="PTHR11552:SF147">
    <property type="entry name" value="CHOLINE DEHYDROGENASE, MITOCHONDRIAL"/>
    <property type="match status" value="1"/>
</dbReference>
<dbReference type="Gene3D" id="3.40.50.1000">
    <property type="entry name" value="HAD superfamily/HAD-like"/>
    <property type="match status" value="2"/>
</dbReference>
<dbReference type="SUPFAM" id="SSF56784">
    <property type="entry name" value="HAD-like"/>
    <property type="match status" value="2"/>
</dbReference>
<name>A0A8W8JQG3_MAGGI</name>
<evidence type="ECO:0000256" key="3">
    <source>
        <dbReference type="ARBA" id="ARBA00022630"/>
    </source>
</evidence>
<dbReference type="SUPFAM" id="SSF51905">
    <property type="entry name" value="FAD/NAD(P)-binding domain"/>
    <property type="match status" value="1"/>
</dbReference>
<dbReference type="GO" id="GO:0019285">
    <property type="term" value="P:glycine betaine biosynthetic process from choline"/>
    <property type="evidence" value="ECO:0007669"/>
    <property type="project" value="InterPro"/>
</dbReference>
<dbReference type="PROSITE" id="PS00624">
    <property type="entry name" value="GMC_OXRED_2"/>
    <property type="match status" value="1"/>
</dbReference>
<sequence length="1200" mass="133685">MFGLSSIFRLLSRSSQRYLHYRSALPVVSARSQSKTKYDKHQSSTTARPIWSSAAVGSEGRGTFNNVRRRTDQTKKASLVIFDKDGTLIDFQSLWTPWTKKLVARIQEATGLTGIEGKICDILGFCLKQQKVVPGMLAEATTPQIKVEMTKMLVGEGLKETNVKEILDRVWTEGNVRNPDELKKIGELETLFKILKKNNVRIALITSDNRKGTDELLDELKLTEYFEYVICGDDPDSEPKPSPYNALKICKKLGVDPADTVMVGDTKTDMLLGKSAKLGWSVGVLSGVGQIGDLLPHADHIVEDIEDILPIILPFDDWQSSYVYSSNDRFLVKPKDQDHTGVPSAKSPVDLVIFDLHGTLICIHRKYPKFVEFFCSRLKRMTGMDMLAKLTKLLGLNEDSTRMMHGVLTEGTPSEARGVVVEALRREGIAYQEAIMLVNKIWTEGEFILKSEPTPLSSNLEETFKELKRNGVKIAINTGEPREFVVLDLMNLGLTNYIDMLVCGDDPISQAKPSGHNTLLICNELSVNPSKTVVVGDSVGDLQMGGSAFVMKKIGVLSGVGNEEELKPYADCLVPSIENINDIILEKGKSEATDGSGVSGKGRETFSCFQKSILSPASGSGSQMHQPCRSFSTSRPCSVHIASDTERYDFIIVGAGSAGCTLANRLTADRNRKVLLLEAGPRDLWHWDSWKIYMPAALMYNLCDDKYNWYYHTEPEKGMNNRVMYWPRGRVWGGSSSLNAMVYVRGHAFDYDRWEKEGATGWSYADCLPYFRKAQTHVLGANDYRGGDGPLHVFRGRSKNPLCQAFLDAGVQAGYPFSDDMNGYQQEGFGWMDMTIHNGKRCSAAAAYLHPIKSRPNLSTKTNILARRILFEGKRAVGIEYLKDSGVQKVYGEEIILSGGAVNSPQLLMLSGVGNADELCQLEIPVVQHLPGVGENLQDHVEVLVQQECKQPITLYKAQWKYPHVMIRIGLEWFLRQTGDGATNHFETGAFIRSEPGIEHPNVQYHFLASIINNHGRVSGDRHAYQAHVQILRPTSRGYIKLKSCDPREHPRIVPNYLTTEQDIREMRDCIKLTREIFQQKAFDSYRGPELTPGKDVQSDEEIDEYNRNMSETAYHPSCTCKMGSESDPMAVVDPTSSRVYGLEGLRVVDASIMPSVVSGNLNAPTIMIAEKTADIIIGNKPLPRASAPVYKPKSLDSQR</sequence>
<comment type="pathway">
    <text evidence="7">Amine and polyamine biosynthesis; betaine biosynthesis via choline pathway; betaine aldehyde from choline (cytochrome c reductase route): step 1/1.</text>
</comment>
<dbReference type="InterPro" id="IPR000172">
    <property type="entry name" value="GMC_OxRdtase_N"/>
</dbReference>
<evidence type="ECO:0000256" key="5">
    <source>
        <dbReference type="ARBA" id="ARBA00023002"/>
    </source>
</evidence>
<evidence type="ECO:0000259" key="8">
    <source>
        <dbReference type="PROSITE" id="PS00623"/>
    </source>
</evidence>
<comment type="similarity">
    <text evidence="2 6">Belongs to the GMC oxidoreductase family.</text>
</comment>
<evidence type="ECO:0000256" key="6">
    <source>
        <dbReference type="RuleBase" id="RU003968"/>
    </source>
</evidence>
<dbReference type="AlphaFoldDB" id="A0A8W8JQG3"/>
<dbReference type="InterPro" id="IPR007867">
    <property type="entry name" value="GMC_OxRtase_C"/>
</dbReference>
<dbReference type="Gene3D" id="3.50.50.60">
    <property type="entry name" value="FAD/NAD(P)-binding domain"/>
    <property type="match status" value="1"/>
</dbReference>
<dbReference type="EC" id="1.1.99.1" evidence="7"/>
<dbReference type="PANTHER" id="PTHR11552">
    <property type="entry name" value="GLUCOSE-METHANOL-CHOLINE GMC OXIDOREDUCTASE"/>
    <property type="match status" value="1"/>
</dbReference>
<comment type="cofactor">
    <cofactor evidence="1">
        <name>FAD</name>
        <dbReference type="ChEBI" id="CHEBI:57692"/>
    </cofactor>
</comment>
<keyword evidence="5" id="KW-0560">Oxidoreductase</keyword>
<organism evidence="10 11">
    <name type="scientific">Magallana gigas</name>
    <name type="common">Pacific oyster</name>
    <name type="synonym">Crassostrea gigas</name>
    <dbReference type="NCBI Taxonomy" id="29159"/>
    <lineage>
        <taxon>Eukaryota</taxon>
        <taxon>Metazoa</taxon>
        <taxon>Spiralia</taxon>
        <taxon>Lophotrochozoa</taxon>
        <taxon>Mollusca</taxon>
        <taxon>Bivalvia</taxon>
        <taxon>Autobranchia</taxon>
        <taxon>Pteriomorphia</taxon>
        <taxon>Ostreida</taxon>
        <taxon>Ostreoidea</taxon>
        <taxon>Ostreidae</taxon>
        <taxon>Magallana</taxon>
    </lineage>
</organism>
<dbReference type="Gene3D" id="3.30.560.10">
    <property type="entry name" value="Glucose Oxidase, domain 3"/>
    <property type="match status" value="1"/>
</dbReference>
<evidence type="ECO:0000256" key="2">
    <source>
        <dbReference type="ARBA" id="ARBA00010790"/>
    </source>
</evidence>
<evidence type="ECO:0000256" key="1">
    <source>
        <dbReference type="ARBA" id="ARBA00001974"/>
    </source>
</evidence>
<dbReference type="InterPro" id="IPR011533">
    <property type="entry name" value="BetA"/>
</dbReference>
<evidence type="ECO:0000256" key="7">
    <source>
        <dbReference type="RuleBase" id="RU003969"/>
    </source>
</evidence>
<evidence type="ECO:0000259" key="9">
    <source>
        <dbReference type="PROSITE" id="PS00624"/>
    </source>
</evidence>
<dbReference type="GO" id="GO:0050660">
    <property type="term" value="F:flavin adenine dinucleotide binding"/>
    <property type="evidence" value="ECO:0007669"/>
    <property type="project" value="InterPro"/>
</dbReference>
<dbReference type="NCBIfam" id="NF002550">
    <property type="entry name" value="PRK02106.1"/>
    <property type="match status" value="1"/>
</dbReference>
<dbReference type="GO" id="GO:0008812">
    <property type="term" value="F:choline dehydrogenase activity"/>
    <property type="evidence" value="ECO:0007669"/>
    <property type="project" value="UniProtKB-EC"/>
</dbReference>
<dbReference type="InterPro" id="IPR036412">
    <property type="entry name" value="HAD-like_sf"/>
</dbReference>
<accession>A0A8W8JQG3</accession>
<dbReference type="InterPro" id="IPR036188">
    <property type="entry name" value="FAD/NAD-bd_sf"/>
</dbReference>
<dbReference type="InterPro" id="IPR023214">
    <property type="entry name" value="HAD_sf"/>
</dbReference>
<dbReference type="EnsemblMetazoa" id="G20480.6">
    <property type="protein sequence ID" value="G20480.6:cds"/>
    <property type="gene ID" value="G20480"/>
</dbReference>
<proteinExistence type="inferred from homology"/>
<dbReference type="OMA" id="NRAHRIN"/>
<keyword evidence="4 6" id="KW-0274">FAD</keyword>
<dbReference type="Pfam" id="PF05199">
    <property type="entry name" value="GMC_oxred_C"/>
    <property type="match status" value="1"/>
</dbReference>
<reference evidence="10" key="1">
    <citation type="submission" date="2022-08" db="UniProtKB">
        <authorList>
            <consortium name="EnsemblMetazoa"/>
        </authorList>
    </citation>
    <scope>IDENTIFICATION</scope>
    <source>
        <strain evidence="10">05x7-T-G4-1.051#20</strain>
    </source>
</reference>
<dbReference type="NCBIfam" id="TIGR01810">
    <property type="entry name" value="betA"/>
    <property type="match status" value="1"/>
</dbReference>
<dbReference type="NCBIfam" id="TIGR01549">
    <property type="entry name" value="HAD-SF-IA-v1"/>
    <property type="match status" value="1"/>
</dbReference>
<evidence type="ECO:0000313" key="10">
    <source>
        <dbReference type="EnsemblMetazoa" id="G20480.6:cds"/>
    </source>
</evidence>
<evidence type="ECO:0000313" key="11">
    <source>
        <dbReference type="Proteomes" id="UP000005408"/>
    </source>
</evidence>
<evidence type="ECO:0000256" key="4">
    <source>
        <dbReference type="ARBA" id="ARBA00022827"/>
    </source>
</evidence>
<dbReference type="OrthoDB" id="269227at2759"/>
<dbReference type="SUPFAM" id="SSF54373">
    <property type="entry name" value="FAD-linked reductases, C-terminal domain"/>
    <property type="match status" value="1"/>
</dbReference>
<feature type="domain" description="Glucose-methanol-choline oxidoreductase N-terminal" evidence="8">
    <location>
        <begin position="729"/>
        <end position="752"/>
    </location>
</feature>
<dbReference type="SFLD" id="SFLDS00003">
    <property type="entry name" value="Haloacid_Dehalogenase"/>
    <property type="match status" value="2"/>
</dbReference>
<dbReference type="SFLD" id="SFLDG01129">
    <property type="entry name" value="C1.5:_HAD__Beta-PGM__Phosphata"/>
    <property type="match status" value="2"/>
</dbReference>